<comment type="caution">
    <text evidence="1">The sequence shown here is derived from an EMBL/GenBank/DDBJ whole genome shotgun (WGS) entry which is preliminary data.</text>
</comment>
<gene>
    <name evidence="1" type="ORF">JJQ60_16210</name>
</gene>
<evidence type="ECO:0000313" key="1">
    <source>
        <dbReference type="EMBL" id="MBL0685076.1"/>
    </source>
</evidence>
<protein>
    <submittedName>
        <fullName evidence="1">Uncharacterized protein</fullName>
    </submittedName>
</protein>
<organism evidence="1 2">
    <name type="scientific">Aquimarina mytili</name>
    <dbReference type="NCBI Taxonomy" id="874423"/>
    <lineage>
        <taxon>Bacteria</taxon>
        <taxon>Pseudomonadati</taxon>
        <taxon>Bacteroidota</taxon>
        <taxon>Flavobacteriia</taxon>
        <taxon>Flavobacteriales</taxon>
        <taxon>Flavobacteriaceae</taxon>
        <taxon>Aquimarina</taxon>
    </lineage>
</organism>
<accession>A0A937DCL5</accession>
<name>A0A937DCL5_9FLAO</name>
<keyword evidence="2" id="KW-1185">Reference proteome</keyword>
<sequence length="204" mass="23939">MKKLEDRIIPAMKTGDFSRLLLTDNKYTPSILENPELWVDNATYLDQTFQSIIPEACISEKLRVNQMQVYGYEKYVAFFETIISSECIDENNEFYYGKDRLTFMFSDKNKNEYTSKSYAYETLLKLDGPCFWTHNSGGYREGIRGWIDTFEAQLLLEDLDSVVLNSDFYKNQDKKEEFRKFLENVVRCGYGVLNGGDIRFVKIK</sequence>
<evidence type="ECO:0000313" key="2">
    <source>
        <dbReference type="Proteomes" id="UP000651057"/>
    </source>
</evidence>
<dbReference type="RefSeq" id="WP_201922688.1">
    <property type="nucleotide sequence ID" value="NZ_BAABAX010000020.1"/>
</dbReference>
<dbReference type="Proteomes" id="UP000651057">
    <property type="component" value="Unassembled WGS sequence"/>
</dbReference>
<dbReference type="EMBL" id="JAERQJ010000007">
    <property type="protein sequence ID" value="MBL0685076.1"/>
    <property type="molecule type" value="Genomic_DNA"/>
</dbReference>
<proteinExistence type="predicted"/>
<reference evidence="1" key="1">
    <citation type="submission" date="2021-01" db="EMBL/GenBank/DDBJ databases">
        <authorList>
            <person name="Zhong Y.L."/>
        </authorList>
    </citation>
    <scope>NUCLEOTIDE SEQUENCE</scope>
    <source>
        <strain evidence="1">KCTC 23302</strain>
    </source>
</reference>
<dbReference type="AlphaFoldDB" id="A0A937DCL5"/>